<accession>A0AAV2VK87</accession>
<feature type="domain" description="Carrier" evidence="1">
    <location>
        <begin position="21"/>
        <end position="72"/>
    </location>
</feature>
<dbReference type="EMBL" id="CAOF01000045">
    <property type="protein sequence ID" value="CCO45134.1"/>
    <property type="molecule type" value="Genomic_DNA"/>
</dbReference>
<dbReference type="Proteomes" id="UP000018211">
    <property type="component" value="Unassembled WGS sequence"/>
</dbReference>
<evidence type="ECO:0000259" key="1">
    <source>
        <dbReference type="Pfam" id="PF00550"/>
    </source>
</evidence>
<organism evidence="2 3">
    <name type="scientific">Vibrio nigripulchritudo SOn1</name>
    <dbReference type="NCBI Taxonomy" id="1238450"/>
    <lineage>
        <taxon>Bacteria</taxon>
        <taxon>Pseudomonadati</taxon>
        <taxon>Pseudomonadota</taxon>
        <taxon>Gammaproteobacteria</taxon>
        <taxon>Vibrionales</taxon>
        <taxon>Vibrionaceae</taxon>
        <taxon>Vibrio</taxon>
    </lineage>
</organism>
<protein>
    <recommendedName>
        <fullName evidence="1">Carrier domain-containing protein</fullName>
    </recommendedName>
</protein>
<comment type="caution">
    <text evidence="2">The sequence shown here is derived from an EMBL/GenBank/DDBJ whole genome shotgun (WGS) entry which is preliminary data.</text>
</comment>
<dbReference type="Pfam" id="PF00550">
    <property type="entry name" value="PP-binding"/>
    <property type="match status" value="1"/>
</dbReference>
<dbReference type="InterPro" id="IPR036736">
    <property type="entry name" value="ACP-like_sf"/>
</dbReference>
<name>A0AAV2VK87_9VIBR</name>
<reference evidence="2 3" key="1">
    <citation type="journal article" date="2013" name="ISME J.">
        <title>Comparative genomics of pathogenic lineages of Vibrio nigripulchritudo identifies virulence-associated traits.</title>
        <authorList>
            <person name="Goudenege D."/>
            <person name="Labreuche Y."/>
            <person name="Krin E."/>
            <person name="Ansquer D."/>
            <person name="Mangenot S."/>
            <person name="Calteau A."/>
            <person name="Medigue C."/>
            <person name="Mazel D."/>
            <person name="Polz M.F."/>
            <person name="Le Roux F."/>
        </authorList>
    </citation>
    <scope>NUCLEOTIDE SEQUENCE [LARGE SCALE GENOMIC DNA]</scope>
    <source>
        <strain evidence="2 3">SOn1</strain>
    </source>
</reference>
<gene>
    <name evidence="2" type="ORF">VIBNISOn1_1390013</name>
</gene>
<dbReference type="SUPFAM" id="SSF47336">
    <property type="entry name" value="ACP-like"/>
    <property type="match status" value="1"/>
</dbReference>
<evidence type="ECO:0000313" key="2">
    <source>
        <dbReference type="EMBL" id="CCO45134.1"/>
    </source>
</evidence>
<dbReference type="InterPro" id="IPR009081">
    <property type="entry name" value="PP-bd_ACP"/>
</dbReference>
<evidence type="ECO:0000313" key="3">
    <source>
        <dbReference type="Proteomes" id="UP000018211"/>
    </source>
</evidence>
<proteinExistence type="predicted"/>
<dbReference type="AlphaFoldDB" id="A0AAV2VK87"/>
<sequence length="80" mass="8869">MENLKAVLEHCLDTGDPHSLCELNPETDLFLWALNSIKGIRYSRALSERYSVLFSLQTSLKLRSLNSVSHHIVESGGGVA</sequence>